<dbReference type="SUPFAM" id="SSF56935">
    <property type="entry name" value="Porins"/>
    <property type="match status" value="1"/>
</dbReference>
<gene>
    <name evidence="16" type="ORF">LMG27198_07490</name>
</gene>
<keyword evidence="8 16" id="KW-0675">Receptor</keyword>
<name>A0A9W6GRI7_9HYPH</name>
<dbReference type="InterPro" id="IPR036942">
    <property type="entry name" value="Beta-barrel_TonB_sf"/>
</dbReference>
<dbReference type="GO" id="GO:0009279">
    <property type="term" value="C:cell outer membrane"/>
    <property type="evidence" value="ECO:0007669"/>
    <property type="project" value="UniProtKB-SubCell"/>
</dbReference>
<sequence length="784" mass="85986">MTLPQFLRGGASAVALLCVFDSAASAQQALPTISIGPARPGLSRGPSVSHGGSGARGSGPTTAAPQLAQVQEVVVETATRTQKKVSEAPGDLTVFSENYIQRRDAPRIGAIIRDAPGIYSWGNSLGYASPSANRAGRFSFRGISGQNRTLFLLDDQIMNDPMFGSFNYAQYFMDDIQRIETLPGASSALYGANAYAGVVRAFSVVPEKREVLARGETTFGEFSRQSGDVIYRDRLPNGLGWSAGGRWEGSVPFRDNIIQRALVPPYVAGAVPTVTSQGQSIWNLGLQGEAKYRDANAHLKLYYDYDAATSVRGGVSYFLANSMQGYFESYAPLSSYQRYNAAVTPANRLTPSAFLGAGLAYETTLTAFGSARHRFSEESEVRLNINNMARVYRFTTPSVAPNSNAWALGGDGVYNNYPQNLFSANVQYTFPVKFLPFFAHQFTTGAGVDNGVAAFQSYNVKDWTNFGSSTAFTGSMQGQSRFVWGFVQDEIKVTPWLTAYLGGRVDWWTTSGVRASSTAPMDRFAEQGVVNFNPKVSLVANMPWPDGVLRASAGRAFRPPTLNALYVDSTRGNVRSFSNPDLKPETAISWEVGYEQYFQKTGTFAKATFFESWLSDYNSVRRLPAPTIIQTWSTTVNTGEAVVRGFEITGSQTLTDWLTAYVTYTNVFDATTLEAPDQPETVGKRLQNAPRNLFNASLEANYGDWTGTLTGRYTADSYDLATNADWVRGVYGSFDRFWQLDARVSWKPVKFAEVYFAGNNMLGRYYQFTVNPGAFFTAGLKLTY</sequence>
<dbReference type="InterPro" id="IPR037066">
    <property type="entry name" value="Plug_dom_sf"/>
</dbReference>
<keyword evidence="17" id="KW-1185">Reference proteome</keyword>
<evidence type="ECO:0000256" key="11">
    <source>
        <dbReference type="RuleBase" id="RU003357"/>
    </source>
</evidence>
<dbReference type="PROSITE" id="PS52016">
    <property type="entry name" value="TONB_DEPENDENT_REC_3"/>
    <property type="match status" value="1"/>
</dbReference>
<dbReference type="Proteomes" id="UP001144323">
    <property type="component" value="Unassembled WGS sequence"/>
</dbReference>
<dbReference type="Gene3D" id="2.170.130.10">
    <property type="entry name" value="TonB-dependent receptor, plug domain"/>
    <property type="match status" value="1"/>
</dbReference>
<dbReference type="EMBL" id="BSEC01000001">
    <property type="protein sequence ID" value="GLI91757.1"/>
    <property type="molecule type" value="Genomic_DNA"/>
</dbReference>
<accession>A0A9W6GRI7</accession>
<reference evidence="16" key="1">
    <citation type="journal article" date="2023" name="Int. J. Syst. Evol. Microbiol.">
        <title>Methylocystis iwaonis sp. nov., a type II methane-oxidizing bacterium from surface soil of a rice paddy field in Japan, and emended description of the genus Methylocystis (ex Whittenbury et al. 1970) Bowman et al. 1993.</title>
        <authorList>
            <person name="Kaise H."/>
            <person name="Sawadogo J.B."/>
            <person name="Alam M.S."/>
            <person name="Ueno C."/>
            <person name="Dianou D."/>
            <person name="Shinjo R."/>
            <person name="Asakawa S."/>
        </authorList>
    </citation>
    <scope>NUCLEOTIDE SEQUENCE</scope>
    <source>
        <strain evidence="16">LMG27198</strain>
    </source>
</reference>
<protein>
    <submittedName>
        <fullName evidence="16">TonB-dependent receptor</fullName>
    </submittedName>
</protein>
<evidence type="ECO:0000256" key="2">
    <source>
        <dbReference type="ARBA" id="ARBA00022448"/>
    </source>
</evidence>
<dbReference type="GO" id="GO:0015344">
    <property type="term" value="F:siderophore uptake transmembrane transporter activity"/>
    <property type="evidence" value="ECO:0007669"/>
    <property type="project" value="TreeGrafter"/>
</dbReference>
<dbReference type="RefSeq" id="WP_281800560.1">
    <property type="nucleotide sequence ID" value="NZ_BSEC01000001.1"/>
</dbReference>
<evidence type="ECO:0000256" key="8">
    <source>
        <dbReference type="ARBA" id="ARBA00023170"/>
    </source>
</evidence>
<dbReference type="AlphaFoldDB" id="A0A9W6GRI7"/>
<feature type="chain" id="PRO_5040891702" evidence="13">
    <location>
        <begin position="27"/>
        <end position="784"/>
    </location>
</feature>
<evidence type="ECO:0000259" key="14">
    <source>
        <dbReference type="Pfam" id="PF00593"/>
    </source>
</evidence>
<feature type="domain" description="TonB-dependent receptor plug" evidence="15">
    <location>
        <begin position="85"/>
        <end position="198"/>
    </location>
</feature>
<dbReference type="Gene3D" id="2.40.170.20">
    <property type="entry name" value="TonB-dependent receptor, beta-barrel domain"/>
    <property type="match status" value="1"/>
</dbReference>
<dbReference type="Pfam" id="PF07715">
    <property type="entry name" value="Plug"/>
    <property type="match status" value="1"/>
</dbReference>
<evidence type="ECO:0000256" key="5">
    <source>
        <dbReference type="ARBA" id="ARBA00022729"/>
    </source>
</evidence>
<feature type="signal peptide" evidence="13">
    <location>
        <begin position="1"/>
        <end position="26"/>
    </location>
</feature>
<evidence type="ECO:0000256" key="12">
    <source>
        <dbReference type="SAM" id="MobiDB-lite"/>
    </source>
</evidence>
<dbReference type="InterPro" id="IPR012910">
    <property type="entry name" value="Plug_dom"/>
</dbReference>
<evidence type="ECO:0000259" key="15">
    <source>
        <dbReference type="Pfam" id="PF07715"/>
    </source>
</evidence>
<feature type="region of interest" description="Disordered" evidence="12">
    <location>
        <begin position="34"/>
        <end position="64"/>
    </location>
</feature>
<evidence type="ECO:0000313" key="17">
    <source>
        <dbReference type="Proteomes" id="UP001144323"/>
    </source>
</evidence>
<evidence type="ECO:0000313" key="16">
    <source>
        <dbReference type="EMBL" id="GLI91757.1"/>
    </source>
</evidence>
<dbReference type="InterPro" id="IPR000531">
    <property type="entry name" value="Beta-barrel_TonB"/>
</dbReference>
<evidence type="ECO:0000256" key="1">
    <source>
        <dbReference type="ARBA" id="ARBA00004571"/>
    </source>
</evidence>
<dbReference type="GO" id="GO:0044718">
    <property type="term" value="P:siderophore transmembrane transport"/>
    <property type="evidence" value="ECO:0007669"/>
    <property type="project" value="TreeGrafter"/>
</dbReference>
<organism evidence="16 17">
    <name type="scientific">Methylocystis echinoides</name>
    <dbReference type="NCBI Taxonomy" id="29468"/>
    <lineage>
        <taxon>Bacteria</taxon>
        <taxon>Pseudomonadati</taxon>
        <taxon>Pseudomonadota</taxon>
        <taxon>Alphaproteobacteria</taxon>
        <taxon>Hyphomicrobiales</taxon>
        <taxon>Methylocystaceae</taxon>
        <taxon>Methylocystis</taxon>
    </lineage>
</organism>
<comment type="similarity">
    <text evidence="10 11">Belongs to the TonB-dependent receptor family.</text>
</comment>
<keyword evidence="4 10" id="KW-0812">Transmembrane</keyword>
<dbReference type="PANTHER" id="PTHR30069">
    <property type="entry name" value="TONB-DEPENDENT OUTER MEMBRANE RECEPTOR"/>
    <property type="match status" value="1"/>
</dbReference>
<evidence type="ECO:0000256" key="7">
    <source>
        <dbReference type="ARBA" id="ARBA00023136"/>
    </source>
</evidence>
<keyword evidence="5 13" id="KW-0732">Signal</keyword>
<evidence type="ECO:0000256" key="4">
    <source>
        <dbReference type="ARBA" id="ARBA00022692"/>
    </source>
</evidence>
<keyword evidence="9 10" id="KW-0998">Cell outer membrane</keyword>
<feature type="domain" description="TonB-dependent receptor-like beta-barrel" evidence="14">
    <location>
        <begin position="334"/>
        <end position="760"/>
    </location>
</feature>
<evidence type="ECO:0000256" key="3">
    <source>
        <dbReference type="ARBA" id="ARBA00022452"/>
    </source>
</evidence>
<keyword evidence="6 11" id="KW-0798">TonB box</keyword>
<evidence type="ECO:0000256" key="9">
    <source>
        <dbReference type="ARBA" id="ARBA00023237"/>
    </source>
</evidence>
<dbReference type="InterPro" id="IPR039426">
    <property type="entry name" value="TonB-dep_rcpt-like"/>
</dbReference>
<keyword evidence="3 10" id="KW-1134">Transmembrane beta strand</keyword>
<keyword evidence="2 10" id="KW-0813">Transport</keyword>
<proteinExistence type="inferred from homology"/>
<dbReference type="Pfam" id="PF00593">
    <property type="entry name" value="TonB_dep_Rec_b-barrel"/>
    <property type="match status" value="1"/>
</dbReference>
<keyword evidence="7 10" id="KW-0472">Membrane</keyword>
<dbReference type="PANTHER" id="PTHR30069:SF29">
    <property type="entry name" value="HEMOGLOBIN AND HEMOGLOBIN-HAPTOGLOBIN-BINDING PROTEIN 1-RELATED"/>
    <property type="match status" value="1"/>
</dbReference>
<comment type="caution">
    <text evidence="16">The sequence shown here is derived from an EMBL/GenBank/DDBJ whole genome shotgun (WGS) entry which is preliminary data.</text>
</comment>
<evidence type="ECO:0000256" key="10">
    <source>
        <dbReference type="PROSITE-ProRule" id="PRU01360"/>
    </source>
</evidence>
<evidence type="ECO:0000256" key="13">
    <source>
        <dbReference type="SAM" id="SignalP"/>
    </source>
</evidence>
<evidence type="ECO:0000256" key="6">
    <source>
        <dbReference type="ARBA" id="ARBA00023077"/>
    </source>
</evidence>
<comment type="subcellular location">
    <subcellularLocation>
        <location evidence="1 10">Cell outer membrane</location>
        <topology evidence="1 10">Multi-pass membrane protein</topology>
    </subcellularLocation>
</comment>